<gene>
    <name evidence="2" type="ORF">FHX59_002379</name>
</gene>
<feature type="transmembrane region" description="Helical" evidence="1">
    <location>
        <begin position="46"/>
        <end position="69"/>
    </location>
</feature>
<keyword evidence="1" id="KW-0472">Membrane</keyword>
<comment type="caution">
    <text evidence="2">The sequence shown here is derived from an EMBL/GenBank/DDBJ whole genome shotgun (WGS) entry which is preliminary data.</text>
</comment>
<accession>A0ABR6FLN9</accession>
<proteinExistence type="predicted"/>
<keyword evidence="3" id="KW-1185">Reference proteome</keyword>
<dbReference type="RefSeq" id="WP_181431364.1">
    <property type="nucleotide sequence ID" value="NZ_JACHVZ010000006.1"/>
</dbReference>
<protein>
    <submittedName>
        <fullName evidence="2">Threonine/homoserine/homoserine lactone efflux protein</fullName>
    </submittedName>
</protein>
<dbReference type="EMBL" id="JACHVZ010000006">
    <property type="protein sequence ID" value="MBB2927958.1"/>
    <property type="molecule type" value="Genomic_DNA"/>
</dbReference>
<reference evidence="2 3" key="1">
    <citation type="submission" date="2020-08" db="EMBL/GenBank/DDBJ databases">
        <title>Genomic Encyclopedia of Type Strains, Phase IV (KMG-V): Genome sequencing to study the core and pangenomes of soil and plant-associated prokaryotes.</title>
        <authorList>
            <person name="Whitman W."/>
        </authorList>
    </citation>
    <scope>NUCLEOTIDE SEQUENCE [LARGE SCALE GENOMIC DNA]</scope>
    <source>
        <strain evidence="2 3">SRMrh-85</strain>
    </source>
</reference>
<name>A0ABR6FLN9_9BURK</name>
<feature type="transmembrane region" description="Helical" evidence="1">
    <location>
        <begin position="81"/>
        <end position="102"/>
    </location>
</feature>
<feature type="transmembrane region" description="Helical" evidence="1">
    <location>
        <begin position="114"/>
        <end position="136"/>
    </location>
</feature>
<evidence type="ECO:0000256" key="1">
    <source>
        <dbReference type="SAM" id="Phobius"/>
    </source>
</evidence>
<evidence type="ECO:0000313" key="3">
    <source>
        <dbReference type="Proteomes" id="UP000533533"/>
    </source>
</evidence>
<sequence length="138" mass="14462">MAPRTVPVVSSVLFASSAGYTLYLAVKIDSTPPLSNPEEVASPGLPSGFILGVTNVEAYAVFGALFGGFVLGISEKGQGDVLIKAAICMAAVVVLDFLWLATGSNLRRFFTDPVLNRIVSISLGVLMPVMVAWSVLKS</sequence>
<dbReference type="Proteomes" id="UP000533533">
    <property type="component" value="Unassembled WGS sequence"/>
</dbReference>
<evidence type="ECO:0000313" key="2">
    <source>
        <dbReference type="EMBL" id="MBB2927958.1"/>
    </source>
</evidence>
<organism evidence="2 3">
    <name type="scientific">Paraburkholderia silvatlantica</name>
    <dbReference type="NCBI Taxonomy" id="321895"/>
    <lineage>
        <taxon>Bacteria</taxon>
        <taxon>Pseudomonadati</taxon>
        <taxon>Pseudomonadota</taxon>
        <taxon>Betaproteobacteria</taxon>
        <taxon>Burkholderiales</taxon>
        <taxon>Burkholderiaceae</taxon>
        <taxon>Paraburkholderia</taxon>
    </lineage>
</organism>
<keyword evidence="1" id="KW-0812">Transmembrane</keyword>
<keyword evidence="1" id="KW-1133">Transmembrane helix</keyword>
<feature type="transmembrane region" description="Helical" evidence="1">
    <location>
        <begin position="7"/>
        <end position="26"/>
    </location>
</feature>